<name>A0A7M4DJ11_9MICO</name>
<gene>
    <name evidence="3" type="primary">ddn_2</name>
    <name evidence="3" type="ORF">HALOF300_02114</name>
</gene>
<comment type="caution">
    <text evidence="3">The sequence shown here is derived from an EMBL/GenBank/DDBJ whole genome shotgun (WGS) entry which is preliminary data.</text>
</comment>
<evidence type="ECO:0000313" key="4">
    <source>
        <dbReference type="Proteomes" id="UP000419743"/>
    </source>
</evidence>
<keyword evidence="4" id="KW-1185">Reference proteome</keyword>
<dbReference type="Pfam" id="PF04075">
    <property type="entry name" value="F420H2_quin_red"/>
    <property type="match status" value="1"/>
</dbReference>
<dbReference type="InterPro" id="IPR004378">
    <property type="entry name" value="F420H2_quin_Rdtase"/>
</dbReference>
<dbReference type="NCBIfam" id="TIGR00026">
    <property type="entry name" value="hi_GC_TIGR00026"/>
    <property type="match status" value="1"/>
</dbReference>
<keyword evidence="3" id="KW-0560">Oxidoreductase</keyword>
<dbReference type="EC" id="1.-.-.-" evidence="3"/>
<accession>A0A7M4DJ11</accession>
<dbReference type="EMBL" id="CACRYJ010000029">
    <property type="protein sequence ID" value="VZO36994.1"/>
    <property type="molecule type" value="Genomic_DNA"/>
</dbReference>
<sequence length="160" mass="17656">MGGTGRSTPPRLPPRWFIRMFWAGHRAVFRGTGGRLGLARPKPGKAGLMRLRTVGRRSGDPHAVMLAYIEDGPNLVTLAMNGWGDPPPAWWLNLQAGPQTTVDLPGEERAVRGRVAQGDERERLWARYAELFEGDLDEYAAMRSRETPVVVLEPAASDPS</sequence>
<dbReference type="Gene3D" id="2.30.110.10">
    <property type="entry name" value="Electron Transport, Fmn-binding Protein, Chain A"/>
    <property type="match status" value="1"/>
</dbReference>
<dbReference type="GO" id="GO:0016491">
    <property type="term" value="F:oxidoreductase activity"/>
    <property type="evidence" value="ECO:0007669"/>
    <property type="project" value="UniProtKB-KW"/>
</dbReference>
<dbReference type="Proteomes" id="UP000419743">
    <property type="component" value="Unassembled WGS sequence"/>
</dbReference>
<dbReference type="GO" id="GO:0005886">
    <property type="term" value="C:plasma membrane"/>
    <property type="evidence" value="ECO:0007669"/>
    <property type="project" value="TreeGrafter"/>
</dbReference>
<comment type="catalytic activity">
    <reaction evidence="2">
        <text>oxidized coenzyme F420-(gamma-L-Glu)(n) + a quinol + H(+) = reduced coenzyme F420-(gamma-L-Glu)(n) + a quinone</text>
        <dbReference type="Rhea" id="RHEA:39663"/>
        <dbReference type="Rhea" id="RHEA-COMP:12939"/>
        <dbReference type="Rhea" id="RHEA-COMP:14378"/>
        <dbReference type="ChEBI" id="CHEBI:15378"/>
        <dbReference type="ChEBI" id="CHEBI:24646"/>
        <dbReference type="ChEBI" id="CHEBI:132124"/>
        <dbReference type="ChEBI" id="CHEBI:133980"/>
        <dbReference type="ChEBI" id="CHEBI:139511"/>
    </reaction>
</comment>
<dbReference type="SUPFAM" id="SSF50475">
    <property type="entry name" value="FMN-binding split barrel"/>
    <property type="match status" value="1"/>
</dbReference>
<protein>
    <submittedName>
        <fullName evidence="3">Deazaflavin-dependent nitroreductase</fullName>
        <ecNumber evidence="3">1.-.-.-</ecNumber>
    </submittedName>
</protein>
<evidence type="ECO:0000256" key="1">
    <source>
        <dbReference type="ARBA" id="ARBA00008710"/>
    </source>
</evidence>
<dbReference type="PANTHER" id="PTHR39428">
    <property type="entry name" value="F420H(2)-DEPENDENT QUINONE REDUCTASE RV1261C"/>
    <property type="match status" value="1"/>
</dbReference>
<proteinExistence type="inferred from homology"/>
<dbReference type="RefSeq" id="WP_156740913.1">
    <property type="nucleotide sequence ID" value="NZ_CACRYJ010000029.1"/>
</dbReference>
<organism evidence="3 4">
    <name type="scientific">Occultella aeris</name>
    <dbReference type="NCBI Taxonomy" id="2761496"/>
    <lineage>
        <taxon>Bacteria</taxon>
        <taxon>Bacillati</taxon>
        <taxon>Actinomycetota</taxon>
        <taxon>Actinomycetes</taxon>
        <taxon>Micrococcales</taxon>
        <taxon>Ruaniaceae</taxon>
        <taxon>Occultella</taxon>
    </lineage>
</organism>
<reference evidence="3 4" key="1">
    <citation type="submission" date="2019-11" db="EMBL/GenBank/DDBJ databases">
        <authorList>
            <person name="Criscuolo A."/>
        </authorList>
    </citation>
    <scope>NUCLEOTIDE SEQUENCE [LARGE SCALE GENOMIC DNA]</scope>
    <source>
        <strain evidence="3">CIP111667</strain>
    </source>
</reference>
<comment type="similarity">
    <text evidence="1">Belongs to the F420H(2)-dependent quinone reductase family.</text>
</comment>
<dbReference type="InterPro" id="IPR012349">
    <property type="entry name" value="Split_barrel_FMN-bd"/>
</dbReference>
<dbReference type="PANTHER" id="PTHR39428:SF3">
    <property type="entry name" value="DEAZAFLAVIN-DEPENDENT NITROREDUCTASE"/>
    <property type="match status" value="1"/>
</dbReference>
<evidence type="ECO:0000256" key="2">
    <source>
        <dbReference type="ARBA" id="ARBA00049106"/>
    </source>
</evidence>
<dbReference type="AlphaFoldDB" id="A0A7M4DJ11"/>
<evidence type="ECO:0000313" key="3">
    <source>
        <dbReference type="EMBL" id="VZO36994.1"/>
    </source>
</evidence>
<dbReference type="GO" id="GO:0070967">
    <property type="term" value="F:coenzyme F420 binding"/>
    <property type="evidence" value="ECO:0007669"/>
    <property type="project" value="TreeGrafter"/>
</dbReference>